<dbReference type="eggNOG" id="ENOG5033QU1">
    <property type="taxonomic scope" value="Bacteria"/>
</dbReference>
<reference evidence="7 8" key="1">
    <citation type="journal article" date="2007" name="Proc. Natl. Acad. Sci. U.S.A.">
        <title>Characterization of a marine gammaproteobacterium capable of aerobic anoxygenic photosynthesis.</title>
        <authorList>
            <person name="Fuchs B.M."/>
            <person name="Spring S."/>
            <person name="Teeling H."/>
            <person name="Quast C."/>
            <person name="Wulf J."/>
            <person name="Schattenhofer M."/>
            <person name="Yan S."/>
            <person name="Ferriera S."/>
            <person name="Johnson J."/>
            <person name="Glockner F.O."/>
            <person name="Amann R."/>
        </authorList>
    </citation>
    <scope>NUCLEOTIDE SEQUENCE [LARGE SCALE GENOMIC DNA]</scope>
    <source>
        <strain evidence="7">KT71</strain>
    </source>
</reference>
<dbReference type="Pfam" id="PF00753">
    <property type="entry name" value="Lactamase_B"/>
    <property type="match status" value="1"/>
</dbReference>
<dbReference type="SMART" id="SM00849">
    <property type="entry name" value="Lactamase_B"/>
    <property type="match status" value="1"/>
</dbReference>
<dbReference type="RefSeq" id="WP_008293690.1">
    <property type="nucleotide sequence ID" value="NZ_CM002299.1"/>
</dbReference>
<feature type="domain" description="Metallo-beta-lactamase" evidence="6">
    <location>
        <begin position="71"/>
        <end position="286"/>
    </location>
</feature>
<evidence type="ECO:0000256" key="5">
    <source>
        <dbReference type="ARBA" id="ARBA00022833"/>
    </source>
</evidence>
<evidence type="ECO:0000313" key="7">
    <source>
        <dbReference type="EMBL" id="EAQ96623.1"/>
    </source>
</evidence>
<dbReference type="InterPro" id="IPR036866">
    <property type="entry name" value="RibonucZ/Hydroxyglut_hydro"/>
</dbReference>
<evidence type="ECO:0000256" key="4">
    <source>
        <dbReference type="ARBA" id="ARBA00022801"/>
    </source>
</evidence>
<accession>A4AB69</accession>
<dbReference type="STRING" id="314285.KT71_06349"/>
<dbReference type="InterPro" id="IPR001279">
    <property type="entry name" value="Metallo-B-lactamas"/>
</dbReference>
<dbReference type="HOGENOM" id="CLU_929728_0_0_6"/>
<dbReference type="PANTHER" id="PTHR42978">
    <property type="entry name" value="QUORUM-QUENCHING LACTONASE YTNP-RELATED-RELATED"/>
    <property type="match status" value="1"/>
</dbReference>
<reference evidence="7 8" key="2">
    <citation type="journal article" date="2009" name="PLoS ONE">
        <title>The photosynthetic apparatus and its regulation in the aerobic gammaproteobacterium Congregibacter litoralis gen. nov., sp. nov.</title>
        <authorList>
            <person name="Spring S."/>
            <person name="Lunsdorf H."/>
            <person name="Fuchs B.M."/>
            <person name="Tindall B.J."/>
        </authorList>
    </citation>
    <scope>NUCLEOTIDE SEQUENCE [LARGE SCALE GENOMIC DNA]</scope>
    <source>
        <strain evidence="7">KT71</strain>
    </source>
</reference>
<evidence type="ECO:0000313" key="8">
    <source>
        <dbReference type="Proteomes" id="UP000019205"/>
    </source>
</evidence>
<dbReference type="SUPFAM" id="SSF56281">
    <property type="entry name" value="Metallo-hydrolase/oxidoreductase"/>
    <property type="match status" value="1"/>
</dbReference>
<sequence length="299" mass="31877">MTWFLRISIALILLAVAAFGIFLGPAHLQIRGIEPTLPSEAELRALATTGRGPVSIRVAQSSSQTGPDRNLSHAVVIIEWPDGRRFMIDAAMDREASEEFGALIGKLSPGMGPVVFKGSAADLLGDEIATVDGVGFTHLHVDHVQGVTAFCAARGTGARSYQTFAQATEHNLHTEDSARQLEDSCLEPVVLPGEGLLTHSDFPGLGIVPLGGHTPGSTLFAVSIDGTLWLMSGDIANVKSKLLHNSGKGWVYSTLFVPENTARTESLRLWLSALDEKPDIEVIVAHDFDAALDSGLRPL</sequence>
<dbReference type="PANTHER" id="PTHR42978:SF2">
    <property type="entry name" value="102 KBASES UNSTABLE REGION: FROM 1 TO 119443"/>
    <property type="match status" value="1"/>
</dbReference>
<dbReference type="GO" id="GO:0046872">
    <property type="term" value="F:metal ion binding"/>
    <property type="evidence" value="ECO:0007669"/>
    <property type="project" value="UniProtKB-KW"/>
</dbReference>
<dbReference type="Proteomes" id="UP000019205">
    <property type="component" value="Chromosome"/>
</dbReference>
<name>A4AB69_9GAMM</name>
<dbReference type="GO" id="GO:0016787">
    <property type="term" value="F:hydrolase activity"/>
    <property type="evidence" value="ECO:0007669"/>
    <property type="project" value="UniProtKB-KW"/>
</dbReference>
<gene>
    <name evidence="7" type="ORF">KT71_06349</name>
</gene>
<evidence type="ECO:0000256" key="3">
    <source>
        <dbReference type="ARBA" id="ARBA00022723"/>
    </source>
</evidence>
<evidence type="ECO:0000259" key="6">
    <source>
        <dbReference type="SMART" id="SM00849"/>
    </source>
</evidence>
<comment type="cofactor">
    <cofactor evidence="1">
        <name>Zn(2+)</name>
        <dbReference type="ChEBI" id="CHEBI:29105"/>
    </cofactor>
</comment>
<organism evidence="7 8">
    <name type="scientific">Congregibacter litoralis KT71</name>
    <dbReference type="NCBI Taxonomy" id="314285"/>
    <lineage>
        <taxon>Bacteria</taxon>
        <taxon>Pseudomonadati</taxon>
        <taxon>Pseudomonadota</taxon>
        <taxon>Gammaproteobacteria</taxon>
        <taxon>Cellvibrionales</taxon>
        <taxon>Halieaceae</taxon>
        <taxon>Congregibacter</taxon>
    </lineage>
</organism>
<dbReference type="EMBL" id="AAOA02000004">
    <property type="protein sequence ID" value="EAQ96623.1"/>
    <property type="molecule type" value="Genomic_DNA"/>
</dbReference>
<dbReference type="AlphaFoldDB" id="A4AB69"/>
<keyword evidence="3" id="KW-0479">Metal-binding</keyword>
<dbReference type="Gene3D" id="3.60.15.10">
    <property type="entry name" value="Ribonuclease Z/Hydroxyacylglutathione hydrolase-like"/>
    <property type="match status" value="1"/>
</dbReference>
<comment type="caution">
    <text evidence="7">The sequence shown here is derived from an EMBL/GenBank/DDBJ whole genome shotgun (WGS) entry which is preliminary data.</text>
</comment>
<keyword evidence="8" id="KW-1185">Reference proteome</keyword>
<dbReference type="OrthoDB" id="9802991at2"/>
<keyword evidence="4 7" id="KW-0378">Hydrolase</keyword>
<dbReference type="InterPro" id="IPR051013">
    <property type="entry name" value="MBL_superfamily_lactonases"/>
</dbReference>
<comment type="similarity">
    <text evidence="2">Belongs to the metallo-beta-lactamase superfamily.</text>
</comment>
<protein>
    <submittedName>
        <fullName evidence="7">Zn-dependent hydrolase</fullName>
    </submittedName>
</protein>
<keyword evidence="5" id="KW-0862">Zinc</keyword>
<evidence type="ECO:0000256" key="1">
    <source>
        <dbReference type="ARBA" id="ARBA00001947"/>
    </source>
</evidence>
<evidence type="ECO:0000256" key="2">
    <source>
        <dbReference type="ARBA" id="ARBA00007749"/>
    </source>
</evidence>
<proteinExistence type="inferred from homology"/>